<protein>
    <recommendedName>
        <fullName evidence="11">Ribosomal RNA-processing protein 14/surfeit locus protein 6 C-terminal domain-containing protein</fullName>
    </recommendedName>
</protein>
<dbReference type="Pfam" id="PF04935">
    <property type="entry name" value="SURF6"/>
    <property type="match status" value="1"/>
</dbReference>
<gene>
    <name evidence="8" type="ORF">PF004_g23074</name>
    <name evidence="7" type="ORF">PF010_g23580</name>
</gene>
<dbReference type="GO" id="GO:0003677">
    <property type="term" value="F:DNA binding"/>
    <property type="evidence" value="ECO:0007669"/>
    <property type="project" value="TreeGrafter"/>
</dbReference>
<dbReference type="GO" id="GO:0042274">
    <property type="term" value="P:ribosomal small subunit biogenesis"/>
    <property type="evidence" value="ECO:0007669"/>
    <property type="project" value="TreeGrafter"/>
</dbReference>
<evidence type="ECO:0000259" key="5">
    <source>
        <dbReference type="Pfam" id="PF04935"/>
    </source>
</evidence>
<feature type="region of interest" description="Disordered" evidence="4">
    <location>
        <begin position="280"/>
        <end position="382"/>
    </location>
</feature>
<comment type="caution">
    <text evidence="7">The sequence shown here is derived from an EMBL/GenBank/DDBJ whole genome shotgun (WGS) entry which is preliminary data.</text>
</comment>
<evidence type="ECO:0000313" key="9">
    <source>
        <dbReference type="Proteomes" id="UP000476176"/>
    </source>
</evidence>
<comment type="similarity">
    <text evidence="2">Belongs to the SURF6 family.</text>
</comment>
<accession>A0A6G0K520</accession>
<dbReference type="EMBL" id="QXGC01002410">
    <property type="protein sequence ID" value="KAE9186477.1"/>
    <property type="molecule type" value="Genomic_DNA"/>
</dbReference>
<evidence type="ECO:0000313" key="8">
    <source>
        <dbReference type="EMBL" id="KAE9186477.1"/>
    </source>
</evidence>
<dbReference type="PANTHER" id="PTHR14369">
    <property type="entry name" value="SURFEIT LOCUS PROTEIN 6"/>
    <property type="match status" value="1"/>
</dbReference>
<feature type="compositionally biased region" description="Low complexity" evidence="4">
    <location>
        <begin position="98"/>
        <end position="111"/>
    </location>
</feature>
<feature type="region of interest" description="Disordered" evidence="4">
    <location>
        <begin position="62"/>
        <end position="115"/>
    </location>
</feature>
<organism evidence="7 10">
    <name type="scientific">Phytophthora fragariae</name>
    <dbReference type="NCBI Taxonomy" id="53985"/>
    <lineage>
        <taxon>Eukaryota</taxon>
        <taxon>Sar</taxon>
        <taxon>Stramenopiles</taxon>
        <taxon>Oomycota</taxon>
        <taxon>Peronosporomycetes</taxon>
        <taxon>Peronosporales</taxon>
        <taxon>Peronosporaceae</taxon>
        <taxon>Phytophthora</taxon>
    </lineage>
</organism>
<name>A0A6G0K520_9STRA</name>
<dbReference type="GO" id="GO:0003723">
    <property type="term" value="F:RNA binding"/>
    <property type="evidence" value="ECO:0007669"/>
    <property type="project" value="TreeGrafter"/>
</dbReference>
<feature type="compositionally biased region" description="Basic and acidic residues" evidence="4">
    <location>
        <begin position="334"/>
        <end position="344"/>
    </location>
</feature>
<feature type="region of interest" description="Disordered" evidence="4">
    <location>
        <begin position="143"/>
        <end position="204"/>
    </location>
</feature>
<feature type="compositionally biased region" description="Basic residues" evidence="4">
    <location>
        <begin position="290"/>
        <end position="303"/>
    </location>
</feature>
<evidence type="ECO:0000256" key="2">
    <source>
        <dbReference type="ARBA" id="ARBA00005904"/>
    </source>
</evidence>
<dbReference type="Pfam" id="PF15459">
    <property type="entry name" value="RRP14"/>
    <property type="match status" value="1"/>
</dbReference>
<feature type="compositionally biased region" description="Basic and acidic residues" evidence="4">
    <location>
        <begin position="143"/>
        <end position="166"/>
    </location>
</feature>
<dbReference type="InterPro" id="IPR007019">
    <property type="entry name" value="SURF6"/>
</dbReference>
<feature type="domain" description="Ribosomal RNA-processing protein 14/surfeit locus protein 6 C-terminal" evidence="5">
    <location>
        <begin position="156"/>
        <end position="330"/>
    </location>
</feature>
<evidence type="ECO:0008006" key="11">
    <source>
        <dbReference type="Google" id="ProtNLM"/>
    </source>
</evidence>
<sequence length="382" mass="42530">MLLGRTLLQAAAQDVQTEDEALRTLQAHDRFFCDTMENIPAAFYFPTDAEANWKKSAPKKYHKNVQALKQQEPTKKNLLKRAKFSPAAQQSNEERQKATATAEQQEKQQAQVKPVKLSVATEEGGLEGLRARLAVKIQAMREQRKAEEKTGKKRPSRAEAVAEQRALKKRKTAANKSKAKAEKREKEAAAKAEGEAQDKEKAETTVDVASISYGSLLLDDGTEKDNKPKTRHRQSVRGIQNLLKKAERNAQRLEELKKTEEGAEKAKAKGWDTALQQAAGKVVMDDPKLLRAKLKKKEKTKAKSTKEWKERTAKLEVSKKERQKKKLANSLGRGKKDADKPAEKKGRKGPRAGFEGKKGEGFLNADKKGGKPFGKKSAAPSK</sequence>
<dbReference type="AlphaFoldDB" id="A0A6G0K520"/>
<comment type="subcellular location">
    <subcellularLocation>
        <location evidence="1">Nucleus</location>
    </subcellularLocation>
</comment>
<feature type="compositionally biased region" description="Basic and acidic residues" evidence="4">
    <location>
        <begin position="179"/>
        <end position="204"/>
    </location>
</feature>
<evidence type="ECO:0000313" key="10">
    <source>
        <dbReference type="Proteomes" id="UP000488956"/>
    </source>
</evidence>
<evidence type="ECO:0000256" key="4">
    <source>
        <dbReference type="SAM" id="MobiDB-lite"/>
    </source>
</evidence>
<evidence type="ECO:0000259" key="6">
    <source>
        <dbReference type="Pfam" id="PF15459"/>
    </source>
</evidence>
<feature type="compositionally biased region" description="Basic and acidic residues" evidence="4">
    <location>
        <begin position="354"/>
        <end position="369"/>
    </location>
</feature>
<feature type="domain" description="Ribosomal RNA-processing protein 14 N-terminal" evidence="6">
    <location>
        <begin position="25"/>
        <end position="87"/>
    </location>
</feature>
<evidence type="ECO:0000256" key="3">
    <source>
        <dbReference type="ARBA" id="ARBA00023242"/>
    </source>
</evidence>
<dbReference type="PANTHER" id="PTHR14369:SF0">
    <property type="entry name" value="SURFEIT LOCUS PROTEIN 6"/>
    <property type="match status" value="1"/>
</dbReference>
<dbReference type="GO" id="GO:0042273">
    <property type="term" value="P:ribosomal large subunit biogenesis"/>
    <property type="evidence" value="ECO:0007669"/>
    <property type="project" value="TreeGrafter"/>
</dbReference>
<reference evidence="9 10" key="1">
    <citation type="submission" date="2018-09" db="EMBL/GenBank/DDBJ databases">
        <title>Genomic investigation of the strawberry pathogen Phytophthora fragariae indicates pathogenicity is determined by transcriptional variation in three key races.</title>
        <authorList>
            <person name="Adams T.M."/>
            <person name="Armitage A.D."/>
            <person name="Sobczyk M.K."/>
            <person name="Bates H.J."/>
            <person name="Dunwell J.M."/>
            <person name="Nellist C.F."/>
            <person name="Harrison R.J."/>
        </authorList>
    </citation>
    <scope>NUCLEOTIDE SEQUENCE [LARGE SCALE GENOMIC DNA]</scope>
    <source>
        <strain evidence="8 9">BC-23</strain>
        <strain evidence="7 10">ONT-3</strain>
    </source>
</reference>
<dbReference type="EMBL" id="QXFX01002417">
    <property type="protein sequence ID" value="KAE9077253.1"/>
    <property type="molecule type" value="Genomic_DNA"/>
</dbReference>
<evidence type="ECO:0000256" key="1">
    <source>
        <dbReference type="ARBA" id="ARBA00004123"/>
    </source>
</evidence>
<dbReference type="GO" id="GO:0005730">
    <property type="term" value="C:nucleolus"/>
    <property type="evidence" value="ECO:0007669"/>
    <property type="project" value="TreeGrafter"/>
</dbReference>
<dbReference type="InterPro" id="IPR029188">
    <property type="entry name" value="Rrp14_N"/>
</dbReference>
<feature type="compositionally biased region" description="Basic and acidic residues" evidence="4">
    <location>
        <begin position="304"/>
        <end position="320"/>
    </location>
</feature>
<dbReference type="Proteomes" id="UP000476176">
    <property type="component" value="Unassembled WGS sequence"/>
</dbReference>
<feature type="region of interest" description="Disordered" evidence="4">
    <location>
        <begin position="218"/>
        <end position="242"/>
    </location>
</feature>
<dbReference type="Proteomes" id="UP000488956">
    <property type="component" value="Unassembled WGS sequence"/>
</dbReference>
<evidence type="ECO:0000313" key="7">
    <source>
        <dbReference type="EMBL" id="KAE9077253.1"/>
    </source>
</evidence>
<keyword evidence="3" id="KW-0539">Nucleus</keyword>
<dbReference type="InterPro" id="IPR029190">
    <property type="entry name" value="Rrp14/SURF6_C"/>
</dbReference>
<proteinExistence type="inferred from homology"/>